<dbReference type="EMBL" id="CAJVPJ010000177">
    <property type="protein sequence ID" value="CAG8490956.1"/>
    <property type="molecule type" value="Genomic_DNA"/>
</dbReference>
<organism evidence="2 3">
    <name type="scientific">Paraglomus occultum</name>
    <dbReference type="NCBI Taxonomy" id="144539"/>
    <lineage>
        <taxon>Eukaryota</taxon>
        <taxon>Fungi</taxon>
        <taxon>Fungi incertae sedis</taxon>
        <taxon>Mucoromycota</taxon>
        <taxon>Glomeromycotina</taxon>
        <taxon>Glomeromycetes</taxon>
        <taxon>Paraglomerales</taxon>
        <taxon>Paraglomeraceae</taxon>
        <taxon>Paraglomus</taxon>
    </lineage>
</organism>
<feature type="region of interest" description="Disordered" evidence="1">
    <location>
        <begin position="178"/>
        <end position="226"/>
    </location>
</feature>
<proteinExistence type="predicted"/>
<sequence length="548" mass="62848">MSFEFNDAAVRSYFKETSPNLWSYSDFLEKVVKPISHTLYDRDPIKANRGAASTAPFRPVLMEWRVVPQQPHFFTHESLPHPSSRVVPLLGHGVSFPRADNYNNDQGAYFWKEMFENNKLQEERVALKRKADGTALELASTSLDYEKKKDDGEYLQQTVLGYSGAITPPSQIECNHSYQRQRRPGQVHGNRFKPFDPFGSDKEDDSEDVSAEIDREDDSEDSEDDLIDEHIIHPKTTSFDEYVKVHKESGWTLEDGRQVIDVITQNTTKLAESVSKKSKKERSPIIMSVIRLGFSSIVDLSLEYQERMYSWFGDEWSSLKEKVYNTVNMIPNSFDGEIKPIIDTVEKMCDSYQYVDARAYLFKMRSEKSPPMVQQIATIYFRVIDKFLDNPHIFVEETGKQTDLSEMEYAINMTAPILNDIFNDVLDILKLRWGVTLSTANTERRRKIDLRIVHRYKDIELSHSECAKAPTPVKAIRDRSKCLRTAKTVLDRFLEEDLSDDAVKDSTILAIQFAGLHGQIIGIDLLDDGGLEGSRFSFPAQLSNIKCL</sequence>
<dbReference type="AlphaFoldDB" id="A0A9N8WNH8"/>
<evidence type="ECO:0000313" key="2">
    <source>
        <dbReference type="EMBL" id="CAG8490956.1"/>
    </source>
</evidence>
<accession>A0A9N8WNH8</accession>
<dbReference type="Proteomes" id="UP000789572">
    <property type="component" value="Unassembled WGS sequence"/>
</dbReference>
<gene>
    <name evidence="2" type="ORF">POCULU_LOCUS2071</name>
</gene>
<protein>
    <submittedName>
        <fullName evidence="2">1950_t:CDS:1</fullName>
    </submittedName>
</protein>
<keyword evidence="3" id="KW-1185">Reference proteome</keyword>
<evidence type="ECO:0000313" key="3">
    <source>
        <dbReference type="Proteomes" id="UP000789572"/>
    </source>
</evidence>
<reference evidence="2" key="1">
    <citation type="submission" date="2021-06" db="EMBL/GenBank/DDBJ databases">
        <authorList>
            <person name="Kallberg Y."/>
            <person name="Tangrot J."/>
            <person name="Rosling A."/>
        </authorList>
    </citation>
    <scope>NUCLEOTIDE SEQUENCE</scope>
    <source>
        <strain evidence="2">IA702</strain>
    </source>
</reference>
<evidence type="ECO:0000256" key="1">
    <source>
        <dbReference type="SAM" id="MobiDB-lite"/>
    </source>
</evidence>
<dbReference type="OrthoDB" id="2432189at2759"/>
<comment type="caution">
    <text evidence="2">The sequence shown here is derived from an EMBL/GenBank/DDBJ whole genome shotgun (WGS) entry which is preliminary data.</text>
</comment>
<name>A0A9N8WNH8_9GLOM</name>
<feature type="compositionally biased region" description="Acidic residues" evidence="1">
    <location>
        <begin position="202"/>
        <end position="226"/>
    </location>
</feature>